<protein>
    <submittedName>
        <fullName evidence="3">Amidohydrolase</fullName>
    </submittedName>
</protein>
<dbReference type="Proteomes" id="UP000468707">
    <property type="component" value="Unassembled WGS sequence"/>
</dbReference>
<dbReference type="InterPro" id="IPR017439">
    <property type="entry name" value="Amidohydrolase"/>
</dbReference>
<dbReference type="PANTHER" id="PTHR11014">
    <property type="entry name" value="PEPTIDASE M20 FAMILY MEMBER"/>
    <property type="match status" value="1"/>
</dbReference>
<dbReference type="InterPro" id="IPR002933">
    <property type="entry name" value="Peptidase_M20"/>
</dbReference>
<keyword evidence="1 3" id="KW-0378">Hydrolase</keyword>
<dbReference type="PANTHER" id="PTHR11014:SF63">
    <property type="entry name" value="METALLOPEPTIDASE, PUTATIVE (AFU_ORTHOLOGUE AFUA_6G09600)-RELATED"/>
    <property type="match status" value="1"/>
</dbReference>
<accession>A0A6I5KY15</accession>
<sequence>MTSNNKITKTALITQFLFFGLVSSGQNTTVEPSTHLKVQERTDKIFDSFVKIRRDFHTNPEVSGQEKRTSKKIAEYLLSLGLEVKTGIGGHGVLGILKTGKKGKHIAWRADIDALASDHPDVVDFSSKIKGVRHICGHDVHTTIALGIANVLTSLKESLTGTIYFIFQPSEENLAGAKAMLDHGLLNSIDPEEIYALHIAPMSEGIVTTKARNPYADYKGIQITLKNTKEKTALIQFTKELFLHLQNVSPESEFWDNKNLLDPNIGLGNPNTIFKDYITVDSNIAVKESDKKITIRAYLSAEKETQLDFLLSQIKKKFKGSDYSDQFLNSSFYYETALVLNDERLTSLTIPTISKIYGNEHVLPLYGAIPDGRGDDFALFQREIPGVYFLLGASNFEKGIVSMPHSPNFAVDESCIKTGINYFTSMIIERLK</sequence>
<dbReference type="AlphaFoldDB" id="A0A6I5KY15"/>
<evidence type="ECO:0000256" key="1">
    <source>
        <dbReference type="ARBA" id="ARBA00022801"/>
    </source>
</evidence>
<dbReference type="PIRSF" id="PIRSF005962">
    <property type="entry name" value="Pept_M20D_amidohydro"/>
    <property type="match status" value="1"/>
</dbReference>
<evidence type="ECO:0000313" key="4">
    <source>
        <dbReference type="Proteomes" id="UP000468707"/>
    </source>
</evidence>
<name>A0A6I5KY15_9FLAO</name>
<dbReference type="NCBIfam" id="TIGR01891">
    <property type="entry name" value="amidohydrolases"/>
    <property type="match status" value="1"/>
</dbReference>
<dbReference type="GO" id="GO:0046872">
    <property type="term" value="F:metal ion binding"/>
    <property type="evidence" value="ECO:0007669"/>
    <property type="project" value="UniProtKB-KW"/>
</dbReference>
<feature type="binding site" evidence="2">
    <location>
        <position position="405"/>
    </location>
    <ligand>
        <name>Mn(2+)</name>
        <dbReference type="ChEBI" id="CHEBI:29035"/>
        <label>2</label>
    </ligand>
</feature>
<keyword evidence="2" id="KW-0464">Manganese</keyword>
<dbReference type="GO" id="GO:0016787">
    <property type="term" value="F:hydrolase activity"/>
    <property type="evidence" value="ECO:0007669"/>
    <property type="project" value="UniProtKB-KW"/>
</dbReference>
<feature type="binding site" evidence="2">
    <location>
        <position position="136"/>
    </location>
    <ligand>
        <name>Mn(2+)</name>
        <dbReference type="ChEBI" id="CHEBI:29035"/>
        <label>2</label>
    </ligand>
</feature>
<comment type="caution">
    <text evidence="3">The sequence shown here is derived from an EMBL/GenBank/DDBJ whole genome shotgun (WGS) entry which is preliminary data.</text>
</comment>
<dbReference type="Gene3D" id="3.30.70.360">
    <property type="match status" value="1"/>
</dbReference>
<evidence type="ECO:0000313" key="3">
    <source>
        <dbReference type="EMBL" id="NDV44689.1"/>
    </source>
</evidence>
<feature type="binding site" evidence="2">
    <location>
        <position position="198"/>
    </location>
    <ligand>
        <name>Mn(2+)</name>
        <dbReference type="ChEBI" id="CHEBI:29035"/>
        <label>2</label>
    </ligand>
</feature>
<comment type="cofactor">
    <cofactor evidence="2">
        <name>Mn(2+)</name>
        <dbReference type="ChEBI" id="CHEBI:29035"/>
    </cofactor>
    <text evidence="2">The Mn(2+) ion enhances activity.</text>
</comment>
<dbReference type="Gene3D" id="3.40.630.10">
    <property type="entry name" value="Zn peptidases"/>
    <property type="match status" value="1"/>
</dbReference>
<reference evidence="3 4" key="1">
    <citation type="submission" date="2020-01" db="EMBL/GenBank/DDBJ databases">
        <title>Muricauda sediminis sp.nov. 40Bstr401.</title>
        <authorList>
            <person name="Xue Z."/>
            <person name="Zhu S."/>
            <person name="Ren N."/>
            <person name="Chen T."/>
            <person name="Chen X."/>
            <person name="Chen J."/>
            <person name="Yang J."/>
        </authorList>
    </citation>
    <scope>NUCLEOTIDE SEQUENCE [LARGE SCALE GENOMIC DNA]</scope>
    <source>
        <strain evidence="3 4">40Bstr401</strain>
    </source>
</reference>
<dbReference type="RefSeq" id="WP_163636109.1">
    <property type="nucleotide sequence ID" value="NZ_JAAAMI010000008.1"/>
</dbReference>
<dbReference type="EMBL" id="JAAAMI010000008">
    <property type="protein sequence ID" value="NDV44689.1"/>
    <property type="molecule type" value="Genomic_DNA"/>
</dbReference>
<keyword evidence="2" id="KW-0479">Metal-binding</keyword>
<organism evidence="3 4">
    <name type="scientific">Flagellimonas sediminis</name>
    <dbReference type="NCBI Taxonomy" id="2696468"/>
    <lineage>
        <taxon>Bacteria</taxon>
        <taxon>Pseudomonadati</taxon>
        <taxon>Bacteroidota</taxon>
        <taxon>Flavobacteriia</taxon>
        <taxon>Flavobacteriales</taxon>
        <taxon>Flavobacteriaceae</taxon>
        <taxon>Flagellimonas</taxon>
    </lineage>
</organism>
<dbReference type="SUPFAM" id="SSF53187">
    <property type="entry name" value="Zn-dependent exopeptidases"/>
    <property type="match status" value="1"/>
</dbReference>
<feature type="binding site" evidence="2">
    <location>
        <position position="172"/>
    </location>
    <ligand>
        <name>Mn(2+)</name>
        <dbReference type="ChEBI" id="CHEBI:29035"/>
        <label>2</label>
    </ligand>
</feature>
<evidence type="ECO:0000256" key="2">
    <source>
        <dbReference type="PIRSR" id="PIRSR005962-1"/>
    </source>
</evidence>
<keyword evidence="4" id="KW-1185">Reference proteome</keyword>
<gene>
    <name evidence="3" type="ORF">GTK07_15270</name>
</gene>
<dbReference type="Pfam" id="PF01546">
    <property type="entry name" value="Peptidase_M20"/>
    <property type="match status" value="1"/>
</dbReference>
<feature type="binding site" evidence="2">
    <location>
        <position position="138"/>
    </location>
    <ligand>
        <name>Mn(2+)</name>
        <dbReference type="ChEBI" id="CHEBI:29035"/>
        <label>2</label>
    </ligand>
</feature>
<proteinExistence type="predicted"/>